<dbReference type="AlphaFoldDB" id="A0A1D6H1C6"/>
<keyword evidence="2" id="KW-0456">Lyase</keyword>
<feature type="region of interest" description="Disordered" evidence="1">
    <location>
        <begin position="117"/>
        <end position="168"/>
    </location>
</feature>
<evidence type="ECO:0000256" key="1">
    <source>
        <dbReference type="SAM" id="MobiDB-lite"/>
    </source>
</evidence>
<protein>
    <submittedName>
        <fullName evidence="2">Pectin lyase-like superfamily protein</fullName>
    </submittedName>
</protein>
<gene>
    <name evidence="2" type="ORF">ZEAMMB73_Zm00001d015328</name>
</gene>
<proteinExistence type="predicted"/>
<feature type="region of interest" description="Disordered" evidence="1">
    <location>
        <begin position="1"/>
        <end position="105"/>
    </location>
</feature>
<reference evidence="2" key="1">
    <citation type="submission" date="2015-12" db="EMBL/GenBank/DDBJ databases">
        <title>Update maize B73 reference genome by single molecule sequencing technologies.</title>
        <authorList>
            <consortium name="Maize Genome Sequencing Project"/>
            <person name="Ware D."/>
        </authorList>
    </citation>
    <scope>NUCLEOTIDE SEQUENCE</scope>
    <source>
        <tissue evidence="2">Seedling</tissue>
    </source>
</reference>
<feature type="compositionally biased region" description="Pro residues" evidence="1">
    <location>
        <begin position="11"/>
        <end position="25"/>
    </location>
</feature>
<evidence type="ECO:0000313" key="2">
    <source>
        <dbReference type="EMBL" id="AQK68682.1"/>
    </source>
</evidence>
<accession>A0A1D6H1C6</accession>
<sequence length="168" mass="18857">MGSRVSGPYMDSPPPPPPRPPSPPRHPPHPQGERHVGGEMLYQDTDHRLRALVGSAEGFGRHAIVAPRRRARESEGGVPGGGAPVDRLRGVRHHPPPLLPPRLLVQDHRRARPARGAHRQGAPAQVMPSRHHLQPGVRRRPWARRGWHPGQARLHQHLDRPLHPRRLR</sequence>
<name>A0A1D6H1C6_MAIZE</name>
<dbReference type="ExpressionAtlas" id="A0A1D6H1C6">
    <property type="expression patterns" value="baseline and differential"/>
</dbReference>
<dbReference type="GO" id="GO:0016829">
    <property type="term" value="F:lyase activity"/>
    <property type="evidence" value="ECO:0007669"/>
    <property type="project" value="UniProtKB-KW"/>
</dbReference>
<dbReference type="EMBL" id="CM000781">
    <property type="protein sequence ID" value="AQK68682.1"/>
    <property type="molecule type" value="Genomic_DNA"/>
</dbReference>
<feature type="compositionally biased region" description="Basic residues" evidence="1">
    <location>
        <begin position="129"/>
        <end position="147"/>
    </location>
</feature>
<organism evidence="2">
    <name type="scientific">Zea mays</name>
    <name type="common">Maize</name>
    <dbReference type="NCBI Taxonomy" id="4577"/>
    <lineage>
        <taxon>Eukaryota</taxon>
        <taxon>Viridiplantae</taxon>
        <taxon>Streptophyta</taxon>
        <taxon>Embryophyta</taxon>
        <taxon>Tracheophyta</taxon>
        <taxon>Spermatophyta</taxon>
        <taxon>Magnoliopsida</taxon>
        <taxon>Liliopsida</taxon>
        <taxon>Poales</taxon>
        <taxon>Poaceae</taxon>
        <taxon>PACMAD clade</taxon>
        <taxon>Panicoideae</taxon>
        <taxon>Andropogonodae</taxon>
        <taxon>Andropogoneae</taxon>
        <taxon>Tripsacinae</taxon>
        <taxon>Zea</taxon>
    </lineage>
</organism>